<gene>
    <name evidence="9" type="ORF">FC87_GL000120</name>
</gene>
<name>A0A0R2CXB1_9LACO</name>
<evidence type="ECO:0000256" key="7">
    <source>
        <dbReference type="ARBA" id="ARBA00070925"/>
    </source>
</evidence>
<keyword evidence="6" id="KW-0239">DNA-directed DNA polymerase</keyword>
<sequence length="177" mass="20240">MNFVAIDFETAAGQRASACSIALTVVRQDQIVDEFYSLINPEQEFFWRNVQIHGIHATDVATAPTFPAVWEIIRPLFRPDRLIVAHNNRFDNSVLTSSLKRYHLPAVHYQTIDTVQTSQKFYPELPNHKLDTVSKHLGIELHHHHNALDDSRACAKILLEEEHQFSSPTLATFITNI</sequence>
<dbReference type="CDD" id="cd06130">
    <property type="entry name" value="DNA_pol_III_epsilon_like"/>
    <property type="match status" value="1"/>
</dbReference>
<dbReference type="Gene3D" id="3.30.420.10">
    <property type="entry name" value="Ribonuclease H-like superfamily/Ribonuclease H"/>
    <property type="match status" value="1"/>
</dbReference>
<dbReference type="Proteomes" id="UP000051586">
    <property type="component" value="Unassembled WGS sequence"/>
</dbReference>
<proteinExistence type="predicted"/>
<reference evidence="9 10" key="1">
    <citation type="journal article" date="2015" name="Genome Announc.">
        <title>Expanding the biotechnology potential of lactobacilli through comparative genomics of 213 strains and associated genera.</title>
        <authorList>
            <person name="Sun Z."/>
            <person name="Harris H.M."/>
            <person name="McCann A."/>
            <person name="Guo C."/>
            <person name="Argimon S."/>
            <person name="Zhang W."/>
            <person name="Yang X."/>
            <person name="Jeffery I.B."/>
            <person name="Cooney J.C."/>
            <person name="Kagawa T.F."/>
            <person name="Liu W."/>
            <person name="Song Y."/>
            <person name="Salvetti E."/>
            <person name="Wrobel A."/>
            <person name="Rasinkangas P."/>
            <person name="Parkhill J."/>
            <person name="Rea M.C."/>
            <person name="O'Sullivan O."/>
            <person name="Ritari J."/>
            <person name="Douillard F.P."/>
            <person name="Paul Ross R."/>
            <person name="Yang R."/>
            <person name="Briner A.E."/>
            <person name="Felis G.E."/>
            <person name="de Vos W.M."/>
            <person name="Barrangou R."/>
            <person name="Klaenhammer T.R."/>
            <person name="Caufield P.W."/>
            <person name="Cui Y."/>
            <person name="Zhang H."/>
            <person name="O'Toole P.W."/>
        </authorList>
    </citation>
    <scope>NUCLEOTIDE SEQUENCE [LARGE SCALE GENOMIC DNA]</scope>
    <source>
        <strain evidence="9 10">DSM 22689</strain>
    </source>
</reference>
<dbReference type="Pfam" id="PF00929">
    <property type="entry name" value="RNase_T"/>
    <property type="match status" value="1"/>
</dbReference>
<evidence type="ECO:0000259" key="8">
    <source>
        <dbReference type="SMART" id="SM00479"/>
    </source>
</evidence>
<keyword evidence="2" id="KW-0548">Nucleotidyltransferase</keyword>
<keyword evidence="1" id="KW-0808">Transferase</keyword>
<dbReference type="PANTHER" id="PTHR30231">
    <property type="entry name" value="DNA POLYMERASE III SUBUNIT EPSILON"/>
    <property type="match status" value="1"/>
</dbReference>
<dbReference type="GO" id="GO:0005829">
    <property type="term" value="C:cytosol"/>
    <property type="evidence" value="ECO:0007669"/>
    <property type="project" value="TreeGrafter"/>
</dbReference>
<dbReference type="STRING" id="1423745.GCA_001311215_00500"/>
<dbReference type="GO" id="GO:0006260">
    <property type="term" value="P:DNA replication"/>
    <property type="evidence" value="ECO:0007669"/>
    <property type="project" value="UniProtKB-KW"/>
</dbReference>
<dbReference type="GO" id="GO:0008408">
    <property type="term" value="F:3'-5' exonuclease activity"/>
    <property type="evidence" value="ECO:0007669"/>
    <property type="project" value="TreeGrafter"/>
</dbReference>
<dbReference type="PATRIC" id="fig|1423745.4.peg.127"/>
<evidence type="ECO:0000256" key="5">
    <source>
        <dbReference type="ARBA" id="ARBA00022839"/>
    </source>
</evidence>
<dbReference type="FunFam" id="3.30.420.10:FF:000045">
    <property type="entry name" value="3'-5' exonuclease DinG"/>
    <property type="match status" value="1"/>
</dbReference>
<accession>A0A0R2CXB1</accession>
<evidence type="ECO:0000313" key="9">
    <source>
        <dbReference type="EMBL" id="KRM92508.1"/>
    </source>
</evidence>
<evidence type="ECO:0000256" key="2">
    <source>
        <dbReference type="ARBA" id="ARBA00022695"/>
    </source>
</evidence>
<evidence type="ECO:0000313" key="10">
    <source>
        <dbReference type="Proteomes" id="UP000051586"/>
    </source>
</evidence>
<keyword evidence="3" id="KW-0235">DNA replication</keyword>
<dbReference type="SUPFAM" id="SSF53098">
    <property type="entry name" value="Ribonuclease H-like"/>
    <property type="match status" value="1"/>
</dbReference>
<keyword evidence="5" id="KW-0378">Hydrolase</keyword>
<evidence type="ECO:0000256" key="3">
    <source>
        <dbReference type="ARBA" id="ARBA00022705"/>
    </source>
</evidence>
<dbReference type="EMBL" id="AYZI01000001">
    <property type="protein sequence ID" value="KRM92508.1"/>
    <property type="molecule type" value="Genomic_DNA"/>
</dbReference>
<evidence type="ECO:0000256" key="1">
    <source>
        <dbReference type="ARBA" id="ARBA00022679"/>
    </source>
</evidence>
<evidence type="ECO:0000256" key="4">
    <source>
        <dbReference type="ARBA" id="ARBA00022722"/>
    </source>
</evidence>
<dbReference type="GO" id="GO:0003887">
    <property type="term" value="F:DNA-directed DNA polymerase activity"/>
    <property type="evidence" value="ECO:0007669"/>
    <property type="project" value="UniProtKB-KW"/>
</dbReference>
<dbReference type="RefSeq" id="WP_009166920.1">
    <property type="nucleotide sequence ID" value="NZ_AYZI01000001.1"/>
</dbReference>
<dbReference type="InterPro" id="IPR036397">
    <property type="entry name" value="RNaseH_sf"/>
</dbReference>
<dbReference type="AlphaFoldDB" id="A0A0R2CXB1"/>
<dbReference type="InterPro" id="IPR012337">
    <property type="entry name" value="RNaseH-like_sf"/>
</dbReference>
<dbReference type="SMART" id="SM00479">
    <property type="entry name" value="EXOIII"/>
    <property type="match status" value="1"/>
</dbReference>
<keyword evidence="4" id="KW-0540">Nuclease</keyword>
<evidence type="ECO:0000256" key="6">
    <source>
        <dbReference type="ARBA" id="ARBA00022932"/>
    </source>
</evidence>
<comment type="caution">
    <text evidence="9">The sequence shown here is derived from an EMBL/GenBank/DDBJ whole genome shotgun (WGS) entry which is preliminary data.</text>
</comment>
<feature type="domain" description="Exonuclease" evidence="8">
    <location>
        <begin position="2"/>
        <end position="167"/>
    </location>
</feature>
<dbReference type="PANTHER" id="PTHR30231:SF42">
    <property type="entry name" value="EXONUCLEASE"/>
    <property type="match status" value="1"/>
</dbReference>
<protein>
    <recommendedName>
        <fullName evidence="7">DNA polymerase III polC-type</fullName>
    </recommendedName>
</protein>
<dbReference type="InterPro" id="IPR013520">
    <property type="entry name" value="Ribonucl_H"/>
</dbReference>
<organism evidence="9 10">
    <name type="scientific">Fructilactobacillus florum DSM 22689 = JCM 16035</name>
    <dbReference type="NCBI Taxonomy" id="1423745"/>
    <lineage>
        <taxon>Bacteria</taxon>
        <taxon>Bacillati</taxon>
        <taxon>Bacillota</taxon>
        <taxon>Bacilli</taxon>
        <taxon>Lactobacillales</taxon>
        <taxon>Lactobacillaceae</taxon>
        <taxon>Fructilactobacillus</taxon>
    </lineage>
</organism>
<keyword evidence="5" id="KW-0269">Exonuclease</keyword>
<dbReference type="GO" id="GO:0003676">
    <property type="term" value="F:nucleic acid binding"/>
    <property type="evidence" value="ECO:0007669"/>
    <property type="project" value="InterPro"/>
</dbReference>